<sequence>MADLNTNVRYIKGIGEAKAKSLGKLGIATLGDLINWFPRRYEDRREIKPISQLIPGEPACVSAMIASEPKLSHIRKGMDLVKVRAVDDTGALDVTFFNQSWLKNQLRVGETYTFYGRAEGSLLRKSMASPIVEPEGRREHTGRIVPIYPLTAGISQLLLSRAIRQGLDSCADILPDCLPDGVRQAHQLCRVNYAYENIHFPEAPEALDIARRRLAFEELFFFAIGLKLLRSRRETVSVEPFQPVDMAPFYNALPFTLTDAQRRCVEEAIADMQSGKPMNRLCQGDVGSGKTMVAAACVYFCIKNGRQAALMAPTELLAEQHYRGLAPLLERLNIRCALLTGSTTVKTKRSVTAQLATGEIDFAIGTHALISGSVAYADLGLVVTDEQHRFGVAQRTALAEKGEHPHTLVMSATPIPRTLALILYGDLDVSVIDQLPPGRKPIETYAVTSAYHPRLYAFIRKQVEAGRQVYIVCPMVSENDELPDERKAVTEYAQKLQTEIFPDLKVAFVHGKMKAREKDAVMSAFAAGETDILVSTTVIEVGVDVPNANLMVVENAERFGLSQLHQLRGRVGRGQHQSYCVLVSDNKNDETRQRLKAMTKTADGFKIAEEDLRLRGPGDFFGLRQHGLPGLRVADLGCDTRLLAEAQSAADGLLAEDPALTHHPATAERVRKLFQQSENSLN</sequence>
<evidence type="ECO:0000259" key="17">
    <source>
        <dbReference type="PROSITE" id="PS51194"/>
    </source>
</evidence>
<evidence type="ECO:0000256" key="8">
    <source>
        <dbReference type="ARBA" id="ARBA00023125"/>
    </source>
</evidence>
<dbReference type="InterPro" id="IPR033454">
    <property type="entry name" value="RecG_wedge"/>
</dbReference>
<keyword evidence="7 15" id="KW-0067">ATP-binding</keyword>
<dbReference type="GO" id="GO:0016787">
    <property type="term" value="F:hydrolase activity"/>
    <property type="evidence" value="ECO:0007669"/>
    <property type="project" value="UniProtKB-KW"/>
</dbReference>
<dbReference type="Pfam" id="PF00270">
    <property type="entry name" value="DEAD"/>
    <property type="match status" value="1"/>
</dbReference>
<evidence type="ECO:0000313" key="18">
    <source>
        <dbReference type="EMBL" id="MBC5770295.1"/>
    </source>
</evidence>
<dbReference type="Gene3D" id="2.40.50.140">
    <property type="entry name" value="Nucleic acid-binding proteins"/>
    <property type="match status" value="1"/>
</dbReference>
<comment type="catalytic activity">
    <reaction evidence="12 15">
        <text>Couples ATP hydrolysis with the unwinding of duplex DNA by translocating in the 3'-5' direction.</text>
        <dbReference type="EC" id="5.6.2.4"/>
    </reaction>
</comment>
<keyword evidence="3 15" id="KW-0547">Nucleotide-binding</keyword>
<comment type="similarity">
    <text evidence="1 15">Belongs to the helicase family. RecG subfamily.</text>
</comment>
<keyword evidence="8" id="KW-0238">DNA-binding</keyword>
<dbReference type="PROSITE" id="PS51192">
    <property type="entry name" value="HELICASE_ATP_BIND_1"/>
    <property type="match status" value="1"/>
</dbReference>
<dbReference type="AlphaFoldDB" id="A0A923MGJ9"/>
<feature type="domain" description="Helicase ATP-binding" evidence="16">
    <location>
        <begin position="271"/>
        <end position="432"/>
    </location>
</feature>
<dbReference type="SUPFAM" id="SSF52540">
    <property type="entry name" value="P-loop containing nucleoside triphosphate hydrolases"/>
    <property type="match status" value="2"/>
</dbReference>
<keyword evidence="6 15" id="KW-0347">Helicase</keyword>
<evidence type="ECO:0000256" key="9">
    <source>
        <dbReference type="ARBA" id="ARBA00023172"/>
    </source>
</evidence>
<dbReference type="GO" id="GO:0005524">
    <property type="term" value="F:ATP binding"/>
    <property type="evidence" value="ECO:0007669"/>
    <property type="project" value="UniProtKB-KW"/>
</dbReference>
<dbReference type="GO" id="GO:0003677">
    <property type="term" value="F:DNA binding"/>
    <property type="evidence" value="ECO:0007669"/>
    <property type="project" value="UniProtKB-KW"/>
</dbReference>
<dbReference type="CDD" id="cd18811">
    <property type="entry name" value="SF2_C_RecG"/>
    <property type="match status" value="1"/>
</dbReference>
<organism evidence="18 19">
    <name type="scientific">Dysosmobacter segnis</name>
    <dbReference type="NCBI Taxonomy" id="2763042"/>
    <lineage>
        <taxon>Bacteria</taxon>
        <taxon>Bacillati</taxon>
        <taxon>Bacillota</taxon>
        <taxon>Clostridia</taxon>
        <taxon>Eubacteriales</taxon>
        <taxon>Oscillospiraceae</taxon>
        <taxon>Dysosmobacter</taxon>
    </lineage>
</organism>
<evidence type="ECO:0000256" key="6">
    <source>
        <dbReference type="ARBA" id="ARBA00022806"/>
    </source>
</evidence>
<evidence type="ECO:0000256" key="7">
    <source>
        <dbReference type="ARBA" id="ARBA00022840"/>
    </source>
</evidence>
<comment type="function">
    <text evidence="15">Plays a critical role in recombination and DNA repair. Helps process Holliday junction intermediates to mature products by catalyzing branch migration. Has replication fork regression activity, unwinds stalled or blocked replication forks to make a HJ that can be resolved. Has a DNA unwinding activity characteristic of a DNA helicase with 3'-5' polarity.</text>
</comment>
<comment type="caution">
    <text evidence="18">The sequence shown here is derived from an EMBL/GenBank/DDBJ whole genome shotgun (WGS) entry which is preliminary data.</text>
</comment>
<dbReference type="PROSITE" id="PS51194">
    <property type="entry name" value="HELICASE_CTER"/>
    <property type="match status" value="1"/>
</dbReference>
<keyword evidence="11" id="KW-0413">Isomerase</keyword>
<evidence type="ECO:0000256" key="11">
    <source>
        <dbReference type="ARBA" id="ARBA00023235"/>
    </source>
</evidence>
<evidence type="ECO:0000259" key="16">
    <source>
        <dbReference type="PROSITE" id="PS51192"/>
    </source>
</evidence>
<dbReference type="InterPro" id="IPR012340">
    <property type="entry name" value="NA-bd_OB-fold"/>
</dbReference>
<dbReference type="InterPro" id="IPR001650">
    <property type="entry name" value="Helicase_C-like"/>
</dbReference>
<dbReference type="InterPro" id="IPR027417">
    <property type="entry name" value="P-loop_NTPase"/>
</dbReference>
<evidence type="ECO:0000256" key="10">
    <source>
        <dbReference type="ARBA" id="ARBA00023204"/>
    </source>
</evidence>
<evidence type="ECO:0000256" key="13">
    <source>
        <dbReference type="ARBA" id="ARBA00034808"/>
    </source>
</evidence>
<protein>
    <recommendedName>
        <fullName evidence="2 15">ATP-dependent DNA helicase RecG</fullName>
        <ecNumber evidence="13 15">5.6.2.4</ecNumber>
    </recommendedName>
</protein>
<dbReference type="NCBIfam" id="NF008165">
    <property type="entry name" value="PRK10917.1-3"/>
    <property type="match status" value="1"/>
</dbReference>
<dbReference type="InterPro" id="IPR011545">
    <property type="entry name" value="DEAD/DEAH_box_helicase_dom"/>
</dbReference>
<evidence type="ECO:0000256" key="2">
    <source>
        <dbReference type="ARBA" id="ARBA00017846"/>
    </source>
</evidence>
<keyword evidence="4 15" id="KW-0227">DNA damage</keyword>
<keyword evidence="9 15" id="KW-0233">DNA recombination</keyword>
<dbReference type="PANTHER" id="PTHR47964:SF1">
    <property type="entry name" value="ATP-DEPENDENT DNA HELICASE HOMOLOG RECG, CHLOROPLASTIC"/>
    <property type="match status" value="1"/>
</dbReference>
<dbReference type="InterPro" id="IPR004609">
    <property type="entry name" value="ATP-dep_DNA_helicase_RecG"/>
</dbReference>
<name>A0A923MGJ9_9FIRM</name>
<dbReference type="Pfam" id="PF17191">
    <property type="entry name" value="RecG_wedge"/>
    <property type="match status" value="1"/>
</dbReference>
<dbReference type="PANTHER" id="PTHR47964">
    <property type="entry name" value="ATP-DEPENDENT DNA HELICASE HOMOLOG RECG, CHLOROPLASTIC"/>
    <property type="match status" value="1"/>
</dbReference>
<evidence type="ECO:0000313" key="19">
    <source>
        <dbReference type="Proteomes" id="UP000620327"/>
    </source>
</evidence>
<evidence type="ECO:0000256" key="12">
    <source>
        <dbReference type="ARBA" id="ARBA00034617"/>
    </source>
</evidence>
<dbReference type="GO" id="GO:0006310">
    <property type="term" value="P:DNA recombination"/>
    <property type="evidence" value="ECO:0007669"/>
    <property type="project" value="UniProtKB-UniRule"/>
</dbReference>
<dbReference type="Proteomes" id="UP000620327">
    <property type="component" value="Unassembled WGS sequence"/>
</dbReference>
<dbReference type="GO" id="GO:0043138">
    <property type="term" value="F:3'-5' DNA helicase activity"/>
    <property type="evidence" value="ECO:0007669"/>
    <property type="project" value="UniProtKB-EC"/>
</dbReference>
<gene>
    <name evidence="18" type="primary">recG</name>
    <name evidence="18" type="ORF">H8Z83_08160</name>
</gene>
<reference evidence="18" key="1">
    <citation type="submission" date="2020-08" db="EMBL/GenBank/DDBJ databases">
        <title>Genome public.</title>
        <authorList>
            <person name="Liu C."/>
            <person name="Sun Q."/>
        </authorList>
    </citation>
    <scope>NUCLEOTIDE SEQUENCE</scope>
    <source>
        <strain evidence="18">BX15</strain>
    </source>
</reference>
<dbReference type="NCBIfam" id="NF008168">
    <property type="entry name" value="PRK10917.2-2"/>
    <property type="match status" value="1"/>
</dbReference>
<dbReference type="EC" id="5.6.2.4" evidence="13 15"/>
<dbReference type="CDD" id="cd04488">
    <property type="entry name" value="RecG_wedge_OBF"/>
    <property type="match status" value="1"/>
</dbReference>
<evidence type="ECO:0000256" key="14">
    <source>
        <dbReference type="ARBA" id="ARBA00048988"/>
    </source>
</evidence>
<dbReference type="InterPro" id="IPR047112">
    <property type="entry name" value="RecG/Mfd"/>
</dbReference>
<feature type="domain" description="Helicase C-terminal" evidence="17">
    <location>
        <begin position="451"/>
        <end position="613"/>
    </location>
</feature>
<evidence type="ECO:0000256" key="3">
    <source>
        <dbReference type="ARBA" id="ARBA00022741"/>
    </source>
</evidence>
<evidence type="ECO:0000256" key="4">
    <source>
        <dbReference type="ARBA" id="ARBA00022763"/>
    </source>
</evidence>
<keyword evidence="10 15" id="KW-0234">DNA repair</keyword>
<comment type="catalytic activity">
    <reaction evidence="14 15">
        <text>ATP + H2O = ADP + phosphate + H(+)</text>
        <dbReference type="Rhea" id="RHEA:13065"/>
        <dbReference type="ChEBI" id="CHEBI:15377"/>
        <dbReference type="ChEBI" id="CHEBI:15378"/>
        <dbReference type="ChEBI" id="CHEBI:30616"/>
        <dbReference type="ChEBI" id="CHEBI:43474"/>
        <dbReference type="ChEBI" id="CHEBI:456216"/>
        <dbReference type="EC" id="5.6.2.4"/>
    </reaction>
</comment>
<dbReference type="GO" id="GO:0006281">
    <property type="term" value="P:DNA repair"/>
    <property type="evidence" value="ECO:0007669"/>
    <property type="project" value="UniProtKB-UniRule"/>
</dbReference>
<keyword evidence="19" id="KW-1185">Reference proteome</keyword>
<accession>A0A923MGJ9</accession>
<evidence type="ECO:0000256" key="5">
    <source>
        <dbReference type="ARBA" id="ARBA00022801"/>
    </source>
</evidence>
<dbReference type="Pfam" id="PF19833">
    <property type="entry name" value="RecG_dom3_C"/>
    <property type="match status" value="1"/>
</dbReference>
<dbReference type="NCBIfam" id="TIGR00643">
    <property type="entry name" value="recG"/>
    <property type="match status" value="1"/>
</dbReference>
<dbReference type="SMART" id="SM00490">
    <property type="entry name" value="HELICc"/>
    <property type="match status" value="1"/>
</dbReference>
<dbReference type="Pfam" id="PF00271">
    <property type="entry name" value="Helicase_C"/>
    <property type="match status" value="1"/>
</dbReference>
<dbReference type="InterPro" id="IPR045562">
    <property type="entry name" value="RecG_dom3_C"/>
</dbReference>
<dbReference type="InterPro" id="IPR014001">
    <property type="entry name" value="Helicase_ATP-bd"/>
</dbReference>
<dbReference type="Gene3D" id="3.40.50.300">
    <property type="entry name" value="P-loop containing nucleotide triphosphate hydrolases"/>
    <property type="match status" value="2"/>
</dbReference>
<proteinExistence type="inferred from homology"/>
<dbReference type="CDD" id="cd17992">
    <property type="entry name" value="DEXHc_RecG"/>
    <property type="match status" value="1"/>
</dbReference>
<dbReference type="RefSeq" id="WP_187014586.1">
    <property type="nucleotide sequence ID" value="NZ_JACOQI010000006.1"/>
</dbReference>
<evidence type="ECO:0000256" key="1">
    <source>
        <dbReference type="ARBA" id="ARBA00007504"/>
    </source>
</evidence>
<dbReference type="SMART" id="SM00487">
    <property type="entry name" value="DEXDc"/>
    <property type="match status" value="1"/>
</dbReference>
<dbReference type="EMBL" id="JACOQI010000006">
    <property type="protein sequence ID" value="MBC5770295.1"/>
    <property type="molecule type" value="Genomic_DNA"/>
</dbReference>
<evidence type="ECO:0000256" key="15">
    <source>
        <dbReference type="RuleBase" id="RU363016"/>
    </source>
</evidence>
<dbReference type="SUPFAM" id="SSF50249">
    <property type="entry name" value="Nucleic acid-binding proteins"/>
    <property type="match status" value="1"/>
</dbReference>
<keyword evidence="5 15" id="KW-0378">Hydrolase</keyword>